<evidence type="ECO:0000313" key="8">
    <source>
        <dbReference type="EMBL" id="ABV33333.1"/>
    </source>
</evidence>
<protein>
    <submittedName>
        <fullName evidence="8">Ferric uptake regulator, Fur family</fullName>
    </submittedName>
</protein>
<evidence type="ECO:0000256" key="4">
    <source>
        <dbReference type="ARBA" id="ARBA00023015"/>
    </source>
</evidence>
<dbReference type="GO" id="GO:1900376">
    <property type="term" value="P:regulation of secondary metabolite biosynthetic process"/>
    <property type="evidence" value="ECO:0007669"/>
    <property type="project" value="TreeGrafter"/>
</dbReference>
<dbReference type="InterPro" id="IPR002481">
    <property type="entry name" value="FUR"/>
</dbReference>
<gene>
    <name evidence="8" type="ordered locus">Tlet_0767</name>
</gene>
<evidence type="ECO:0000313" key="9">
    <source>
        <dbReference type="Proteomes" id="UP000002016"/>
    </source>
</evidence>
<keyword evidence="9" id="KW-1185">Reference proteome</keyword>
<dbReference type="OrthoDB" id="8659436at2"/>
<comment type="cofactor">
    <cofactor evidence="7">
        <name>Zn(2+)</name>
        <dbReference type="ChEBI" id="CHEBI:29105"/>
    </cofactor>
    <text evidence="7">Binds 1 zinc ion per subunit.</text>
</comment>
<evidence type="ECO:0000256" key="1">
    <source>
        <dbReference type="ARBA" id="ARBA00007957"/>
    </source>
</evidence>
<dbReference type="GO" id="GO:0008270">
    <property type="term" value="F:zinc ion binding"/>
    <property type="evidence" value="ECO:0007669"/>
    <property type="project" value="TreeGrafter"/>
</dbReference>
<feature type="binding site" evidence="7">
    <location>
        <position position="93"/>
    </location>
    <ligand>
        <name>Zn(2+)</name>
        <dbReference type="ChEBI" id="CHEBI:29105"/>
    </ligand>
</feature>
<dbReference type="Proteomes" id="UP000002016">
    <property type="component" value="Chromosome"/>
</dbReference>
<dbReference type="eggNOG" id="COG0735">
    <property type="taxonomic scope" value="Bacteria"/>
</dbReference>
<organism evidence="8 9">
    <name type="scientific">Pseudothermotoga lettingae (strain ATCC BAA-301 / DSM 14385 / NBRC 107922 / TMO)</name>
    <name type="common">Thermotoga lettingae</name>
    <dbReference type="NCBI Taxonomy" id="416591"/>
    <lineage>
        <taxon>Bacteria</taxon>
        <taxon>Thermotogati</taxon>
        <taxon>Thermotogota</taxon>
        <taxon>Thermotogae</taxon>
        <taxon>Thermotogales</taxon>
        <taxon>Thermotogaceae</taxon>
        <taxon>Pseudothermotoga</taxon>
    </lineage>
</organism>
<dbReference type="HOGENOM" id="CLU_096072_4_2_0"/>
<comment type="similarity">
    <text evidence="1">Belongs to the Fur family.</text>
</comment>
<dbReference type="InterPro" id="IPR036390">
    <property type="entry name" value="WH_DNA-bd_sf"/>
</dbReference>
<reference evidence="8 9" key="2">
    <citation type="journal article" date="2009" name="Proc. Natl. Acad. Sci. U.S.A.">
        <title>On the chimeric nature, thermophilic origin, and phylogenetic placement of the Thermotogales.</title>
        <authorList>
            <person name="Zhaxybayeva O."/>
            <person name="Swithers K.S."/>
            <person name="Lapierre P."/>
            <person name="Fournier G.P."/>
            <person name="Bickhart D.M."/>
            <person name="DeBoy R.T."/>
            <person name="Nelson K.E."/>
            <person name="Nesbo C.L."/>
            <person name="Doolittle W.F."/>
            <person name="Gogarten J.P."/>
            <person name="Noll K.M."/>
        </authorList>
    </citation>
    <scope>NUCLEOTIDE SEQUENCE [LARGE SCALE GENOMIC DNA]</scope>
    <source>
        <strain evidence="9">ATCC BAA-301 / DSM 14385 / NBRC 107922 / TMO</strain>
    </source>
</reference>
<feature type="binding site" evidence="7">
    <location>
        <position position="96"/>
    </location>
    <ligand>
        <name>Zn(2+)</name>
        <dbReference type="ChEBI" id="CHEBI:29105"/>
    </ligand>
</feature>
<evidence type="ECO:0000256" key="3">
    <source>
        <dbReference type="ARBA" id="ARBA00022833"/>
    </source>
</evidence>
<dbReference type="GO" id="GO:0003700">
    <property type="term" value="F:DNA-binding transcription factor activity"/>
    <property type="evidence" value="ECO:0007669"/>
    <property type="project" value="InterPro"/>
</dbReference>
<dbReference type="Gene3D" id="3.30.1490.190">
    <property type="match status" value="1"/>
</dbReference>
<dbReference type="GO" id="GO:0045892">
    <property type="term" value="P:negative regulation of DNA-templated transcription"/>
    <property type="evidence" value="ECO:0007669"/>
    <property type="project" value="TreeGrafter"/>
</dbReference>
<dbReference type="PANTHER" id="PTHR33202">
    <property type="entry name" value="ZINC UPTAKE REGULATION PROTEIN"/>
    <property type="match status" value="1"/>
</dbReference>
<dbReference type="SUPFAM" id="SSF46785">
    <property type="entry name" value="Winged helix' DNA-binding domain"/>
    <property type="match status" value="1"/>
</dbReference>
<evidence type="ECO:0000256" key="5">
    <source>
        <dbReference type="ARBA" id="ARBA00023125"/>
    </source>
</evidence>
<dbReference type="InterPro" id="IPR036388">
    <property type="entry name" value="WH-like_DNA-bd_sf"/>
</dbReference>
<accession>A8F599</accession>
<evidence type="ECO:0000256" key="7">
    <source>
        <dbReference type="PIRSR" id="PIRSR602481-1"/>
    </source>
</evidence>
<keyword evidence="3 7" id="KW-0862">Zinc</keyword>
<dbReference type="CDD" id="cd07153">
    <property type="entry name" value="Fur_like"/>
    <property type="match status" value="1"/>
</dbReference>
<dbReference type="PANTHER" id="PTHR33202:SF7">
    <property type="entry name" value="FERRIC UPTAKE REGULATION PROTEIN"/>
    <property type="match status" value="1"/>
</dbReference>
<proteinExistence type="inferred from homology"/>
<dbReference type="RefSeq" id="WP_012002814.1">
    <property type="nucleotide sequence ID" value="NC_009828.1"/>
</dbReference>
<feature type="binding site" evidence="7">
    <location>
        <position position="125"/>
    </location>
    <ligand>
        <name>Zn(2+)</name>
        <dbReference type="ChEBI" id="CHEBI:29105"/>
    </ligand>
</feature>
<sequence length="133" mass="15201">MSLDQIVELLKTYGLKITPQRVEILKFLDSNRIHPTAQQIYEHVLSRVGSVSFTTVYNTLHTLEQIGSVKRIAIDDSLTIYDIDTSNHGHFVCKVCGRIYDIPYEIKADLPGKAERTELIVYGVCRQCENYPQ</sequence>
<keyword evidence="6" id="KW-0804">Transcription</keyword>
<dbReference type="AlphaFoldDB" id="A8F599"/>
<evidence type="ECO:0000256" key="2">
    <source>
        <dbReference type="ARBA" id="ARBA00022491"/>
    </source>
</evidence>
<dbReference type="STRING" id="416591.Tlet_0767"/>
<feature type="binding site" evidence="7">
    <location>
        <position position="128"/>
    </location>
    <ligand>
        <name>Zn(2+)</name>
        <dbReference type="ChEBI" id="CHEBI:29105"/>
    </ligand>
</feature>
<keyword evidence="2" id="KW-0678">Repressor</keyword>
<dbReference type="Gene3D" id="1.10.10.10">
    <property type="entry name" value="Winged helix-like DNA-binding domain superfamily/Winged helix DNA-binding domain"/>
    <property type="match status" value="1"/>
</dbReference>
<dbReference type="EMBL" id="CP000812">
    <property type="protein sequence ID" value="ABV33333.1"/>
    <property type="molecule type" value="Genomic_DNA"/>
</dbReference>
<dbReference type="KEGG" id="tle:Tlet_0767"/>
<keyword evidence="5" id="KW-0238">DNA-binding</keyword>
<dbReference type="Pfam" id="PF01475">
    <property type="entry name" value="FUR"/>
    <property type="match status" value="1"/>
</dbReference>
<evidence type="ECO:0000256" key="6">
    <source>
        <dbReference type="ARBA" id="ARBA00023163"/>
    </source>
</evidence>
<name>A8F599_PSELT</name>
<dbReference type="InterPro" id="IPR043135">
    <property type="entry name" value="Fur_C"/>
</dbReference>
<dbReference type="GO" id="GO:0000976">
    <property type="term" value="F:transcription cis-regulatory region binding"/>
    <property type="evidence" value="ECO:0007669"/>
    <property type="project" value="TreeGrafter"/>
</dbReference>
<reference evidence="8 9" key="1">
    <citation type="submission" date="2007-08" db="EMBL/GenBank/DDBJ databases">
        <title>Complete sequence of Thermotoga lettingae TMO.</title>
        <authorList>
            <consortium name="US DOE Joint Genome Institute"/>
            <person name="Copeland A."/>
            <person name="Lucas S."/>
            <person name="Lapidus A."/>
            <person name="Barry K."/>
            <person name="Glavina del Rio T."/>
            <person name="Dalin E."/>
            <person name="Tice H."/>
            <person name="Pitluck S."/>
            <person name="Foster B."/>
            <person name="Bruce D."/>
            <person name="Schmutz J."/>
            <person name="Larimer F."/>
            <person name="Land M."/>
            <person name="Hauser L."/>
            <person name="Kyrpides N."/>
            <person name="Mikhailova N."/>
            <person name="Nelson K."/>
            <person name="Gogarten J.P."/>
            <person name="Noll K."/>
            <person name="Richardson P."/>
        </authorList>
    </citation>
    <scope>NUCLEOTIDE SEQUENCE [LARGE SCALE GENOMIC DNA]</scope>
    <source>
        <strain evidence="9">ATCC BAA-301 / DSM 14385 / NBRC 107922 / TMO</strain>
    </source>
</reference>
<keyword evidence="7" id="KW-0479">Metal-binding</keyword>
<keyword evidence="4" id="KW-0805">Transcription regulation</keyword>